<keyword evidence="2" id="KW-0964">Secreted</keyword>
<keyword evidence="7" id="KW-1185">Reference proteome</keyword>
<gene>
    <name evidence="6" type="ORF">D9611_007735</name>
</gene>
<feature type="region of interest" description="Disordered" evidence="3">
    <location>
        <begin position="251"/>
        <end position="379"/>
    </location>
</feature>
<feature type="compositionally biased region" description="Polar residues" evidence="3">
    <location>
        <begin position="301"/>
        <end position="313"/>
    </location>
</feature>
<dbReference type="InterPro" id="IPR005103">
    <property type="entry name" value="AA9_LPMO"/>
</dbReference>
<comment type="function">
    <text evidence="2">Lytic polysaccharide monooxygenase (LMPO) that depolymerizes crystalline and amorphous polysaccharides via the oxidation of scissile alpha- or beta-(1-4)-glycosidic bonds, yielding C1 and/or C4 oxidation products. Catalysis by LPMOs requires the reduction of the active-site copper from Cu(II) to Cu(I) by a reducing agent and H(2)O(2) or O(2) as a cosubstrate.</text>
</comment>
<dbReference type="InterPro" id="IPR049892">
    <property type="entry name" value="AA9"/>
</dbReference>
<dbReference type="GO" id="GO:0030245">
    <property type="term" value="P:cellulose catabolic process"/>
    <property type="evidence" value="ECO:0007669"/>
    <property type="project" value="UniProtKB-UniRule"/>
</dbReference>
<comment type="domain">
    <text evidence="2">Has a modular structure: an endo-beta-1,4-glucanase catalytic module at the N-terminus, a linker rich in serines and threonines, and a C-terminal carbohydrate-binding module (CBM).</text>
</comment>
<keyword evidence="2" id="KW-0136">Cellulose degradation</keyword>
<sequence length="379" mass="39633">MQAFYNALIVISVFLQASQVMGHGFVSTFSVVGGKSYAGNPPGEGTQHDPSVVRQVQSKTPVKGVDDPDMACGTGAKPALLAADVNPGDTVAFSWRGGTGESNWVHEKGPIVTYMASCGSVPCAEFDALKAKWFKVADLMQKPDGTWYMADVMHQGSAIEVKIPSTLAAGNYLIRQEMIAIHLANTIGGVEIFPSCTQLKVGGSQTGKPDASELVSFPGAYKADSPALFIPEVFEARHKFVVPGPAIAKIAGGKGGSVPTSSPTATTTKAVATETTTSSTASTSTAASSTSSPVMNAAKPPSTSTASQATPKPTTIRKCKRKRSERIAKRAASVVAIPSPSSNEAPSSPPLPHRSHARHSHRALRRFEHGSHAVLGRRT</sequence>
<evidence type="ECO:0000256" key="4">
    <source>
        <dbReference type="SAM" id="SignalP"/>
    </source>
</evidence>
<evidence type="ECO:0000256" key="3">
    <source>
        <dbReference type="SAM" id="MobiDB-lite"/>
    </source>
</evidence>
<protein>
    <recommendedName>
        <fullName evidence="2">AA9 family lytic polysaccharide monooxygenase</fullName>
        <ecNumber evidence="2">1.14.99.56</ecNumber>
    </recommendedName>
    <alternativeName>
        <fullName evidence="2">Endo-beta-1,4-glucanase</fullName>
    </alternativeName>
    <alternativeName>
        <fullName evidence="2">Glycosyl hydrolase 61 family protein</fullName>
    </alternativeName>
</protein>
<evidence type="ECO:0000313" key="6">
    <source>
        <dbReference type="EMBL" id="KAF5331612.1"/>
    </source>
</evidence>
<comment type="caution">
    <text evidence="6">The sequence shown here is derived from an EMBL/GenBank/DDBJ whole genome shotgun (WGS) entry which is preliminary data.</text>
</comment>
<accession>A0A8H5C085</accession>
<keyword evidence="2" id="KW-0624">Polysaccharide degradation</keyword>
<evidence type="ECO:0000313" key="7">
    <source>
        <dbReference type="Proteomes" id="UP000541558"/>
    </source>
</evidence>
<keyword evidence="4" id="KW-0732">Signal</keyword>
<dbReference type="PANTHER" id="PTHR33353:SF19">
    <property type="entry name" value="GLYCOSYLHYDROLASE FAMILY 61-8 PROTEIN"/>
    <property type="match status" value="1"/>
</dbReference>
<reference evidence="6 7" key="1">
    <citation type="journal article" date="2020" name="ISME J.">
        <title>Uncovering the hidden diversity of litter-decomposition mechanisms in mushroom-forming fungi.</title>
        <authorList>
            <person name="Floudas D."/>
            <person name="Bentzer J."/>
            <person name="Ahren D."/>
            <person name="Johansson T."/>
            <person name="Persson P."/>
            <person name="Tunlid A."/>
        </authorList>
    </citation>
    <scope>NUCLEOTIDE SEQUENCE [LARGE SCALE GENOMIC DNA]</scope>
    <source>
        <strain evidence="6 7">CBS 175.51</strain>
    </source>
</reference>
<dbReference type="EC" id="1.14.99.56" evidence="2"/>
<comment type="subcellular location">
    <subcellularLocation>
        <location evidence="2">Secreted</location>
    </subcellularLocation>
</comment>
<keyword evidence="2" id="KW-0119">Carbohydrate metabolism</keyword>
<feature type="compositionally biased region" description="Basic residues" evidence="3">
    <location>
        <begin position="315"/>
        <end position="324"/>
    </location>
</feature>
<dbReference type="Gene3D" id="2.70.50.70">
    <property type="match status" value="1"/>
</dbReference>
<name>A0A8H5C085_9AGAR</name>
<feature type="chain" id="PRO_5034819601" description="AA9 family lytic polysaccharide monooxygenase" evidence="4">
    <location>
        <begin position="23"/>
        <end position="379"/>
    </location>
</feature>
<feature type="compositionally biased region" description="Low complexity" evidence="3">
    <location>
        <begin position="331"/>
        <end position="346"/>
    </location>
</feature>
<comment type="catalytic activity">
    <reaction evidence="2">
        <text>[(1-&gt;4)-beta-D-glucosyl]n+m + reduced acceptor + O2 = 4-dehydro-beta-D-glucosyl-[(1-&gt;4)-beta-D-glucosyl]n-1 + [(1-&gt;4)-beta-D-glucosyl]m + acceptor + H2O.</text>
        <dbReference type="EC" id="1.14.99.56"/>
    </reaction>
</comment>
<dbReference type="CDD" id="cd21175">
    <property type="entry name" value="LPMO_AA9"/>
    <property type="match status" value="1"/>
</dbReference>
<evidence type="ECO:0000256" key="2">
    <source>
        <dbReference type="RuleBase" id="RU368122"/>
    </source>
</evidence>
<dbReference type="GO" id="GO:0030248">
    <property type="term" value="F:cellulose binding"/>
    <property type="evidence" value="ECO:0007669"/>
    <property type="project" value="UniProtKB-UniRule"/>
</dbReference>
<feature type="compositionally biased region" description="Basic residues" evidence="3">
    <location>
        <begin position="353"/>
        <end position="364"/>
    </location>
</feature>
<evidence type="ECO:0000256" key="1">
    <source>
        <dbReference type="ARBA" id="ARBA00023157"/>
    </source>
</evidence>
<feature type="compositionally biased region" description="Low complexity" evidence="3">
    <location>
        <begin position="251"/>
        <end position="294"/>
    </location>
</feature>
<dbReference type="EMBL" id="JAACJK010000113">
    <property type="protein sequence ID" value="KAF5331612.1"/>
    <property type="molecule type" value="Genomic_DNA"/>
</dbReference>
<dbReference type="AlphaFoldDB" id="A0A8H5C085"/>
<proteinExistence type="predicted"/>
<feature type="domain" description="Auxiliary Activity family 9 catalytic" evidence="5">
    <location>
        <begin position="23"/>
        <end position="230"/>
    </location>
</feature>
<dbReference type="Pfam" id="PF03443">
    <property type="entry name" value="AA9"/>
    <property type="match status" value="1"/>
</dbReference>
<keyword evidence="1 2" id="KW-1015">Disulfide bond</keyword>
<evidence type="ECO:0000259" key="5">
    <source>
        <dbReference type="Pfam" id="PF03443"/>
    </source>
</evidence>
<dbReference type="GO" id="GO:0005576">
    <property type="term" value="C:extracellular region"/>
    <property type="evidence" value="ECO:0007669"/>
    <property type="project" value="UniProtKB-SubCell"/>
</dbReference>
<feature type="signal peptide" evidence="4">
    <location>
        <begin position="1"/>
        <end position="22"/>
    </location>
</feature>
<organism evidence="6 7">
    <name type="scientific">Ephemerocybe angulata</name>
    <dbReference type="NCBI Taxonomy" id="980116"/>
    <lineage>
        <taxon>Eukaryota</taxon>
        <taxon>Fungi</taxon>
        <taxon>Dikarya</taxon>
        <taxon>Basidiomycota</taxon>
        <taxon>Agaricomycotina</taxon>
        <taxon>Agaricomycetes</taxon>
        <taxon>Agaricomycetidae</taxon>
        <taxon>Agaricales</taxon>
        <taxon>Agaricineae</taxon>
        <taxon>Psathyrellaceae</taxon>
        <taxon>Ephemerocybe</taxon>
    </lineage>
</organism>
<dbReference type="PANTHER" id="PTHR33353">
    <property type="entry name" value="PUTATIVE (AFU_ORTHOLOGUE AFUA_1G12560)-RELATED"/>
    <property type="match status" value="1"/>
</dbReference>
<dbReference type="GO" id="GO:0008810">
    <property type="term" value="F:cellulase activity"/>
    <property type="evidence" value="ECO:0007669"/>
    <property type="project" value="UniProtKB-UniRule"/>
</dbReference>
<dbReference type="Proteomes" id="UP000541558">
    <property type="component" value="Unassembled WGS sequence"/>
</dbReference>
<dbReference type="OrthoDB" id="4849160at2759"/>